<dbReference type="EMBL" id="FQZL01000010">
    <property type="protein sequence ID" value="SHJ06143.1"/>
    <property type="molecule type" value="Genomic_DNA"/>
</dbReference>
<keyword evidence="5" id="KW-1185">Reference proteome</keyword>
<dbReference type="Proteomes" id="UP000184052">
    <property type="component" value="Unassembled WGS sequence"/>
</dbReference>
<dbReference type="GO" id="GO:0008168">
    <property type="term" value="F:methyltransferase activity"/>
    <property type="evidence" value="ECO:0007669"/>
    <property type="project" value="UniProtKB-KW"/>
</dbReference>
<evidence type="ECO:0000256" key="2">
    <source>
        <dbReference type="ARBA" id="ARBA00022603"/>
    </source>
</evidence>
<protein>
    <submittedName>
        <fullName evidence="4">Trimethylamine---corrinoid protein Co-methyltransferase</fullName>
    </submittedName>
</protein>
<dbReference type="InterPro" id="IPR038601">
    <property type="entry name" value="MttB-like_sf"/>
</dbReference>
<evidence type="ECO:0000256" key="3">
    <source>
        <dbReference type="ARBA" id="ARBA00022679"/>
    </source>
</evidence>
<dbReference type="InterPro" id="IPR010426">
    <property type="entry name" value="MTTB_MeTrfase"/>
</dbReference>
<keyword evidence="3 4" id="KW-0808">Transferase</keyword>
<sequence>MKIRDNFFTEQEIEKLHKATVRVLTEVGVEFNTSDALELFRQNNVKVEGKKVFIDEDTLWKALKTVPSEFILSGRTEKDDVLVGGGKTIYAPASGPVYVQRNNERRSTTGEDYINLLKIFQTSDVIPVINANMTEPQDMDFEERDGFRLKKCLELTTKPLMGFTTGTEDSENCVRTIKGFYDDTDKHVVLGVISPVSPLCFDESMIEGMNVYARENQPVLIASCSLPGATSPVTMAGTLVTNNAEVLAGIVYTQLLRPGLPVIYGGTTPSCDMRMVTPAIGSPETGLFTYGYRALSAHYGMPCRSGGSLTDSNTVDMQAGIESTYSILSASIAGIDYVLQSCGILESFNSLCFEKIIIDEENIRMAKRYVSGFEITDETIAFDLIKQIGSEGTYITSDHTFANFRNSFIQAKLFSKVPYENWEMNEKKDVFQMAKEAVAQRLEEYKKPELTEVQAEYLNGIEVTV</sequence>
<dbReference type="RefSeq" id="WP_073049108.1">
    <property type="nucleotide sequence ID" value="NZ_FQZL01000010.1"/>
</dbReference>
<dbReference type="AlphaFoldDB" id="A0A1M6G840"/>
<gene>
    <name evidence="4" type="ORF">SAMN02745751_01645</name>
</gene>
<dbReference type="OrthoDB" id="5418352at2"/>
<reference evidence="4 5" key="1">
    <citation type="submission" date="2016-11" db="EMBL/GenBank/DDBJ databases">
        <authorList>
            <person name="Jaros S."/>
            <person name="Januszkiewicz K."/>
            <person name="Wedrychowicz H."/>
        </authorList>
    </citation>
    <scope>NUCLEOTIDE SEQUENCE [LARGE SCALE GENOMIC DNA]</scope>
    <source>
        <strain evidence="4 5">DSM 17477</strain>
    </source>
</reference>
<dbReference type="Gene3D" id="3.20.20.480">
    <property type="entry name" value="Trimethylamine methyltransferase-like"/>
    <property type="match status" value="1"/>
</dbReference>
<dbReference type="GO" id="GO:0032259">
    <property type="term" value="P:methylation"/>
    <property type="evidence" value="ECO:0007669"/>
    <property type="project" value="UniProtKB-KW"/>
</dbReference>
<keyword evidence="2 4" id="KW-0489">Methyltransferase</keyword>
<comment type="similarity">
    <text evidence="1">Belongs to the trimethylamine methyltransferase family.</text>
</comment>
<dbReference type="Pfam" id="PF06253">
    <property type="entry name" value="MTTB"/>
    <property type="match status" value="1"/>
</dbReference>
<proteinExistence type="inferred from homology"/>
<evidence type="ECO:0000256" key="1">
    <source>
        <dbReference type="ARBA" id="ARBA00007137"/>
    </source>
</evidence>
<evidence type="ECO:0000313" key="4">
    <source>
        <dbReference type="EMBL" id="SHJ06143.1"/>
    </source>
</evidence>
<accession>A0A1M6G840</accession>
<organism evidence="4 5">
    <name type="scientific">Dethiosulfatibacter aminovorans DSM 17477</name>
    <dbReference type="NCBI Taxonomy" id="1121476"/>
    <lineage>
        <taxon>Bacteria</taxon>
        <taxon>Bacillati</taxon>
        <taxon>Bacillota</taxon>
        <taxon>Tissierellia</taxon>
        <taxon>Dethiosulfatibacter</taxon>
    </lineage>
</organism>
<evidence type="ECO:0000313" key="5">
    <source>
        <dbReference type="Proteomes" id="UP000184052"/>
    </source>
</evidence>
<name>A0A1M6G840_9FIRM</name>
<dbReference type="GO" id="GO:0015948">
    <property type="term" value="P:methanogenesis"/>
    <property type="evidence" value="ECO:0007669"/>
    <property type="project" value="InterPro"/>
</dbReference>
<dbReference type="STRING" id="1121476.SAMN02745751_01645"/>